<dbReference type="InterPro" id="IPR025127">
    <property type="entry name" value="DUF4054"/>
</dbReference>
<dbReference type="Proteomes" id="UP000268696">
    <property type="component" value="Chromosome"/>
</dbReference>
<gene>
    <name evidence="1" type="ORF">C4K03_1300</name>
</gene>
<accession>A0A3G7U2U1</accession>
<evidence type="ECO:0000313" key="1">
    <source>
        <dbReference type="EMBL" id="AZE53471.1"/>
    </source>
</evidence>
<evidence type="ECO:0000313" key="2">
    <source>
        <dbReference type="Proteomes" id="UP000268696"/>
    </source>
</evidence>
<reference evidence="1 2" key="1">
    <citation type="submission" date="2018-03" db="EMBL/GenBank/DDBJ databases">
        <title>Diversity of phytobeneficial traits revealed by whole-genome analysis of worldwide-isolated phenazine-producing Pseudomonas spp.</title>
        <authorList>
            <person name="Biessy A."/>
            <person name="Novinscak A."/>
            <person name="Blom J."/>
            <person name="Leger G."/>
            <person name="Thomashow L.S."/>
            <person name="Cazorla F.M."/>
            <person name="Josic D."/>
            <person name="Filion M."/>
        </authorList>
    </citation>
    <scope>NUCLEOTIDE SEQUENCE [LARGE SCALE GENOMIC DNA]</scope>
    <source>
        <strain evidence="1 2">30B</strain>
    </source>
</reference>
<name>A0A3G7U2U1_9PSED</name>
<organism evidence="1 2">
    <name type="scientific">Pseudomonas synxantha</name>
    <dbReference type="NCBI Taxonomy" id="47883"/>
    <lineage>
        <taxon>Bacteria</taxon>
        <taxon>Pseudomonadati</taxon>
        <taxon>Pseudomonadota</taxon>
        <taxon>Gammaproteobacteria</taxon>
        <taxon>Pseudomonadales</taxon>
        <taxon>Pseudomonadaceae</taxon>
        <taxon>Pseudomonas</taxon>
    </lineage>
</organism>
<protein>
    <submittedName>
        <fullName evidence="1">Putative bacteriophage protein</fullName>
    </submittedName>
</protein>
<proteinExistence type="predicted"/>
<dbReference type="EMBL" id="CP027754">
    <property type="protein sequence ID" value="AZE53471.1"/>
    <property type="molecule type" value="Genomic_DNA"/>
</dbReference>
<dbReference type="RefSeq" id="WP_124376575.1">
    <property type="nucleotide sequence ID" value="NZ_CP027754.1"/>
</dbReference>
<dbReference type="Pfam" id="PF13262">
    <property type="entry name" value="DUF4054"/>
    <property type="match status" value="1"/>
</dbReference>
<sequence length="127" mass="13534">MDAAQFRADFPEFADTAKYPDSTVNLWLNLGLKTLAPDRWCDYLDVGLELFIAHNITLAANNQLAEMVGGTAGQVKGPLTSKSVDKVSAGYDTGAVALDGGGFFNLTTYGIQFLQLARMVGTGGIQL</sequence>
<dbReference type="AlphaFoldDB" id="A0A3G7U2U1"/>